<evidence type="ECO:0000313" key="1">
    <source>
        <dbReference type="EMBL" id="AGH44800.1"/>
    </source>
</evidence>
<protein>
    <submittedName>
        <fullName evidence="1">Uncharacterized protein</fullName>
    </submittedName>
</protein>
<dbReference type="AlphaFoldDB" id="K6YTW6"/>
<gene>
    <name evidence="1" type="ORF">C427_2691</name>
</gene>
<dbReference type="EMBL" id="CP003837">
    <property type="protein sequence ID" value="AGH44800.1"/>
    <property type="molecule type" value="Genomic_DNA"/>
</dbReference>
<dbReference type="STRING" id="1129794.C427_2691"/>
<dbReference type="HOGENOM" id="CLU_3331192_0_0_6"/>
<dbReference type="Proteomes" id="UP000011864">
    <property type="component" value="Chromosome"/>
</dbReference>
<name>K6YTW6_9ALTE</name>
<reference evidence="1 2" key="1">
    <citation type="journal article" date="2013" name="Genome Announc.">
        <title>Complete Genome Sequence of Glaciecola psychrophila Strain 170T.</title>
        <authorList>
            <person name="Yin J."/>
            <person name="Chen J."/>
            <person name="Liu G."/>
            <person name="Yu Y."/>
            <person name="Song L."/>
            <person name="Wang X."/>
            <person name="Qu X."/>
        </authorList>
    </citation>
    <scope>NUCLEOTIDE SEQUENCE [LARGE SCALE GENOMIC DNA]</scope>
    <source>
        <strain evidence="1 2">170</strain>
    </source>
</reference>
<evidence type="ECO:0000313" key="2">
    <source>
        <dbReference type="Proteomes" id="UP000011864"/>
    </source>
</evidence>
<accession>K6YTW6</accession>
<dbReference type="KEGG" id="gps:C427_2691"/>
<dbReference type="PATRIC" id="fig|1129794.4.peg.2672"/>
<keyword evidence="2" id="KW-1185">Reference proteome</keyword>
<proteinExistence type="predicted"/>
<organism evidence="1 2">
    <name type="scientific">Paraglaciecola psychrophila 170</name>
    <dbReference type="NCBI Taxonomy" id="1129794"/>
    <lineage>
        <taxon>Bacteria</taxon>
        <taxon>Pseudomonadati</taxon>
        <taxon>Pseudomonadota</taxon>
        <taxon>Gammaproteobacteria</taxon>
        <taxon>Alteromonadales</taxon>
        <taxon>Alteromonadaceae</taxon>
        <taxon>Paraglaciecola</taxon>
    </lineage>
</organism>
<sequence>MKMVAKVSWLDASSSLVASAMNGVPHVDSAYAATRKVF</sequence>